<evidence type="ECO:0000256" key="1">
    <source>
        <dbReference type="ARBA" id="ARBA00004651"/>
    </source>
</evidence>
<dbReference type="AlphaFoldDB" id="C9RB15"/>
<evidence type="ECO:0000256" key="8">
    <source>
        <dbReference type="SAM" id="Phobius"/>
    </source>
</evidence>
<protein>
    <submittedName>
        <fullName evidence="9">Transport system permease protein</fullName>
    </submittedName>
</protein>
<feature type="transmembrane region" description="Helical" evidence="8">
    <location>
        <begin position="61"/>
        <end position="82"/>
    </location>
</feature>
<dbReference type="Proteomes" id="UP000002620">
    <property type="component" value="Chromosome"/>
</dbReference>
<comment type="similarity">
    <text evidence="2">Belongs to the binding-protein-dependent transport system permease family. FecCD subfamily.</text>
</comment>
<dbReference type="eggNOG" id="COG0609">
    <property type="taxonomic scope" value="Bacteria"/>
</dbReference>
<feature type="transmembrane region" description="Helical" evidence="8">
    <location>
        <begin position="309"/>
        <end position="328"/>
    </location>
</feature>
<evidence type="ECO:0000256" key="4">
    <source>
        <dbReference type="ARBA" id="ARBA00022475"/>
    </source>
</evidence>
<sequence length="334" mass="34854">MRRFHWVFFLGFVLLVFGVLVASLGWGSVKVPPEKVLAVLLHPGRPGLAEAVVVKIRLPRALGALLGGAALGVSGLLLQVFFRNPIVSPYVLGISSGASLAVGILALSTLTAGLSLTPTLLALAAFAGAFAVTAAVAVLAPRTRSVVTLLVIGLMFGYLASACTSILLAFAEKERVHGFYLWTFGSFAPMDWGKVTVLAAAGFPLLLFSFLLGKALNAYQGGEEYALSVGLNVRRFRVAVVVLSSALAGLVTAFAGPVAFIGLAVPHLARLLLRTADNRVLIPAVILLGAAVTGLCDLLARQLFCPVELPITAVTSLFGAPLVIGFLLRGKVKM</sequence>
<dbReference type="STRING" id="429009.Adeg_0278"/>
<dbReference type="GO" id="GO:0033214">
    <property type="term" value="P:siderophore-iron import into cell"/>
    <property type="evidence" value="ECO:0007669"/>
    <property type="project" value="TreeGrafter"/>
</dbReference>
<dbReference type="InterPro" id="IPR037294">
    <property type="entry name" value="ABC_BtuC-like"/>
</dbReference>
<evidence type="ECO:0000313" key="9">
    <source>
        <dbReference type="EMBL" id="ACX51442.1"/>
    </source>
</evidence>
<dbReference type="OrthoDB" id="9792889at2"/>
<feature type="transmembrane region" description="Helical" evidence="8">
    <location>
        <begin position="120"/>
        <end position="140"/>
    </location>
</feature>
<feature type="transmembrane region" description="Helical" evidence="8">
    <location>
        <begin position="280"/>
        <end position="303"/>
    </location>
</feature>
<dbReference type="Pfam" id="PF01032">
    <property type="entry name" value="FecCD"/>
    <property type="match status" value="1"/>
</dbReference>
<accession>C9RB15</accession>
<dbReference type="KEGG" id="adg:Adeg_0278"/>
<feature type="transmembrane region" description="Helical" evidence="8">
    <location>
        <begin position="88"/>
        <end position="108"/>
    </location>
</feature>
<dbReference type="EMBL" id="CP001785">
    <property type="protein sequence ID" value="ACX51442.1"/>
    <property type="molecule type" value="Genomic_DNA"/>
</dbReference>
<comment type="subcellular location">
    <subcellularLocation>
        <location evidence="1">Cell membrane</location>
        <topology evidence="1">Multi-pass membrane protein</topology>
    </subcellularLocation>
</comment>
<evidence type="ECO:0000256" key="7">
    <source>
        <dbReference type="ARBA" id="ARBA00023136"/>
    </source>
</evidence>
<keyword evidence="6 8" id="KW-1133">Transmembrane helix</keyword>
<keyword evidence="3" id="KW-0813">Transport</keyword>
<feature type="transmembrane region" description="Helical" evidence="8">
    <location>
        <begin position="192"/>
        <end position="216"/>
    </location>
</feature>
<dbReference type="RefSeq" id="WP_015738320.1">
    <property type="nucleotide sequence ID" value="NC_013385.1"/>
</dbReference>
<evidence type="ECO:0000256" key="5">
    <source>
        <dbReference type="ARBA" id="ARBA00022692"/>
    </source>
</evidence>
<keyword evidence="7 8" id="KW-0472">Membrane</keyword>
<evidence type="ECO:0000256" key="2">
    <source>
        <dbReference type="ARBA" id="ARBA00007935"/>
    </source>
</evidence>
<feature type="transmembrane region" description="Helical" evidence="8">
    <location>
        <begin position="146"/>
        <end position="171"/>
    </location>
</feature>
<proteinExistence type="inferred from homology"/>
<feature type="transmembrane region" description="Helical" evidence="8">
    <location>
        <begin position="236"/>
        <end position="268"/>
    </location>
</feature>
<dbReference type="HOGENOM" id="CLU_013016_0_0_9"/>
<dbReference type="GO" id="GO:0022857">
    <property type="term" value="F:transmembrane transporter activity"/>
    <property type="evidence" value="ECO:0007669"/>
    <property type="project" value="InterPro"/>
</dbReference>
<dbReference type="PANTHER" id="PTHR30472:SF41">
    <property type="entry name" value="TRANSPORT SYSTEM PERMEASE PROTEIN"/>
    <property type="match status" value="1"/>
</dbReference>
<organism evidence="9 10">
    <name type="scientific">Ammonifex degensii (strain DSM 10501 / KC4)</name>
    <dbReference type="NCBI Taxonomy" id="429009"/>
    <lineage>
        <taxon>Bacteria</taxon>
        <taxon>Bacillati</taxon>
        <taxon>Bacillota</taxon>
        <taxon>Clostridia</taxon>
        <taxon>Thermoanaerobacterales</taxon>
        <taxon>Thermoanaerobacteraceae</taxon>
        <taxon>Ammonifex</taxon>
    </lineage>
</organism>
<evidence type="ECO:0000256" key="3">
    <source>
        <dbReference type="ARBA" id="ARBA00022448"/>
    </source>
</evidence>
<dbReference type="SUPFAM" id="SSF81345">
    <property type="entry name" value="ABC transporter involved in vitamin B12 uptake, BtuC"/>
    <property type="match status" value="1"/>
</dbReference>
<keyword evidence="10" id="KW-1185">Reference proteome</keyword>
<dbReference type="GO" id="GO:0005886">
    <property type="term" value="C:plasma membrane"/>
    <property type="evidence" value="ECO:0007669"/>
    <property type="project" value="UniProtKB-SubCell"/>
</dbReference>
<dbReference type="CDD" id="cd06550">
    <property type="entry name" value="TM_ABC_iron-siderophores_like"/>
    <property type="match status" value="1"/>
</dbReference>
<dbReference type="Gene3D" id="1.10.3470.10">
    <property type="entry name" value="ABC transporter involved in vitamin B12 uptake, BtuC"/>
    <property type="match status" value="1"/>
</dbReference>
<keyword evidence="5 8" id="KW-0812">Transmembrane</keyword>
<name>C9RB15_AMMDK</name>
<keyword evidence="4" id="KW-1003">Cell membrane</keyword>
<feature type="transmembrane region" description="Helical" evidence="8">
    <location>
        <begin position="6"/>
        <end position="26"/>
    </location>
</feature>
<dbReference type="InterPro" id="IPR000522">
    <property type="entry name" value="ABC_transptr_permease_BtuC"/>
</dbReference>
<dbReference type="PANTHER" id="PTHR30472">
    <property type="entry name" value="FERRIC ENTEROBACTIN TRANSPORT SYSTEM PERMEASE PROTEIN"/>
    <property type="match status" value="1"/>
</dbReference>
<gene>
    <name evidence="9" type="ordered locus">Adeg_0278</name>
</gene>
<reference evidence="9 10" key="1">
    <citation type="submission" date="2009-10" db="EMBL/GenBank/DDBJ databases">
        <title>Complete sequence of chromosome of Ammonifex degensii KC4.</title>
        <authorList>
            <consortium name="US DOE Joint Genome Institute"/>
            <person name="Kerfeld C."/>
            <person name="Goodner B."/>
            <person name="Huber H."/>
            <person name="Stetter K."/>
            <person name="Lucas S."/>
            <person name="Copeland A."/>
            <person name="Lapidus A."/>
            <person name="Glavina del Rio T."/>
            <person name="Dalin E."/>
            <person name="Tice H."/>
            <person name="Bruce D."/>
            <person name="Goodwin L."/>
            <person name="Pitluck S."/>
            <person name="Saunders E."/>
            <person name="Brettin T."/>
            <person name="Detter J.C."/>
            <person name="Han C."/>
            <person name="Larimer F."/>
            <person name="Land M."/>
            <person name="Hauser L."/>
            <person name="Kyrpides N."/>
            <person name="Ovchinnikova G."/>
            <person name="Richardson P."/>
        </authorList>
    </citation>
    <scope>NUCLEOTIDE SEQUENCE [LARGE SCALE GENOMIC DNA]</scope>
    <source>
        <strain evidence="10">DSM 10501 / KC4</strain>
    </source>
</reference>
<evidence type="ECO:0000256" key="6">
    <source>
        <dbReference type="ARBA" id="ARBA00022989"/>
    </source>
</evidence>
<evidence type="ECO:0000313" key="10">
    <source>
        <dbReference type="Proteomes" id="UP000002620"/>
    </source>
</evidence>